<comment type="caution">
    <text evidence="2">The sequence shown here is derived from an EMBL/GenBank/DDBJ whole genome shotgun (WGS) entry which is preliminary data.</text>
</comment>
<evidence type="ECO:0000313" key="2">
    <source>
        <dbReference type="EMBL" id="KAK7292903.1"/>
    </source>
</evidence>
<organism evidence="2 3">
    <name type="scientific">Clitoria ternatea</name>
    <name type="common">Butterfly pea</name>
    <dbReference type="NCBI Taxonomy" id="43366"/>
    <lineage>
        <taxon>Eukaryota</taxon>
        <taxon>Viridiplantae</taxon>
        <taxon>Streptophyta</taxon>
        <taxon>Embryophyta</taxon>
        <taxon>Tracheophyta</taxon>
        <taxon>Spermatophyta</taxon>
        <taxon>Magnoliopsida</taxon>
        <taxon>eudicotyledons</taxon>
        <taxon>Gunneridae</taxon>
        <taxon>Pentapetalae</taxon>
        <taxon>rosids</taxon>
        <taxon>fabids</taxon>
        <taxon>Fabales</taxon>
        <taxon>Fabaceae</taxon>
        <taxon>Papilionoideae</taxon>
        <taxon>50 kb inversion clade</taxon>
        <taxon>NPAAA clade</taxon>
        <taxon>indigoferoid/millettioid clade</taxon>
        <taxon>Phaseoleae</taxon>
        <taxon>Clitoria</taxon>
    </lineage>
</organism>
<keyword evidence="3" id="KW-1185">Reference proteome</keyword>
<sequence>MTRALSTMVWSWLARWPVMEKNASNNDGLVGSARSSIDSGFLDLLEGKLAVLRFQIKIKEELEAMASRSEVLPSTSNSNQNGSVPEGSSTTDANFANATREKAKELGLEVKSITQLYNEYAVPFELWEMLKVVRGDKLTVFLQQIAQT</sequence>
<dbReference type="Proteomes" id="UP001359559">
    <property type="component" value="Unassembled WGS sequence"/>
</dbReference>
<dbReference type="InterPro" id="IPR004870">
    <property type="entry name" value="Nucleoporin_Nup155"/>
</dbReference>
<gene>
    <name evidence="2" type="ORF">RJT34_15759</name>
</gene>
<dbReference type="GO" id="GO:0017056">
    <property type="term" value="F:structural constituent of nuclear pore"/>
    <property type="evidence" value="ECO:0007669"/>
    <property type="project" value="InterPro"/>
</dbReference>
<proteinExistence type="predicted"/>
<dbReference type="GO" id="GO:0044611">
    <property type="term" value="C:nuclear pore inner ring"/>
    <property type="evidence" value="ECO:0007669"/>
    <property type="project" value="TreeGrafter"/>
</dbReference>
<dbReference type="Gene3D" id="1.20.120.1050">
    <property type="match status" value="1"/>
</dbReference>
<dbReference type="GO" id="GO:0000972">
    <property type="term" value="P:transcription-dependent tethering of RNA polymerase II gene DNA at nuclear periphery"/>
    <property type="evidence" value="ECO:0007669"/>
    <property type="project" value="TreeGrafter"/>
</dbReference>
<dbReference type="EMBL" id="JAYKXN010000004">
    <property type="protein sequence ID" value="KAK7292903.1"/>
    <property type="molecule type" value="Genomic_DNA"/>
</dbReference>
<name>A0AAN9J7Z4_CLITE</name>
<feature type="compositionally biased region" description="Polar residues" evidence="1">
    <location>
        <begin position="72"/>
        <end position="92"/>
    </location>
</feature>
<accession>A0AAN9J7Z4</accession>
<evidence type="ECO:0000313" key="3">
    <source>
        <dbReference type="Proteomes" id="UP001359559"/>
    </source>
</evidence>
<reference evidence="2 3" key="1">
    <citation type="submission" date="2024-01" db="EMBL/GenBank/DDBJ databases">
        <title>The genomes of 5 underutilized Papilionoideae crops provide insights into root nodulation and disease resistance.</title>
        <authorList>
            <person name="Yuan L."/>
        </authorList>
    </citation>
    <scope>NUCLEOTIDE SEQUENCE [LARGE SCALE GENOMIC DNA]</scope>
    <source>
        <strain evidence="2">LY-2023</strain>
        <tissue evidence="2">Leaf</tissue>
    </source>
</reference>
<feature type="region of interest" description="Disordered" evidence="1">
    <location>
        <begin position="69"/>
        <end position="92"/>
    </location>
</feature>
<evidence type="ECO:0000256" key="1">
    <source>
        <dbReference type="SAM" id="MobiDB-lite"/>
    </source>
</evidence>
<protein>
    <submittedName>
        <fullName evidence="2">Uncharacterized protein</fullName>
    </submittedName>
</protein>
<dbReference type="PANTHER" id="PTHR10350:SF6">
    <property type="entry name" value="NUCLEAR PORE COMPLEX PROTEIN NUP155"/>
    <property type="match status" value="1"/>
</dbReference>
<dbReference type="GO" id="GO:0036228">
    <property type="term" value="P:protein localization to nuclear inner membrane"/>
    <property type="evidence" value="ECO:0007669"/>
    <property type="project" value="TreeGrafter"/>
</dbReference>
<dbReference type="AlphaFoldDB" id="A0AAN9J7Z4"/>
<dbReference type="GO" id="GO:0006405">
    <property type="term" value="P:RNA export from nucleus"/>
    <property type="evidence" value="ECO:0007669"/>
    <property type="project" value="TreeGrafter"/>
</dbReference>
<dbReference type="PANTHER" id="PTHR10350">
    <property type="entry name" value="NUCLEAR PORE COMPLEX PROTEIN NUP155"/>
    <property type="match status" value="1"/>
</dbReference>
<dbReference type="GO" id="GO:0006606">
    <property type="term" value="P:protein import into nucleus"/>
    <property type="evidence" value="ECO:0007669"/>
    <property type="project" value="TreeGrafter"/>
</dbReference>